<dbReference type="AlphaFoldDB" id="A0A2P7SJE8"/>
<keyword evidence="1" id="KW-1133">Transmembrane helix</keyword>
<evidence type="ECO:0000313" key="2">
    <source>
        <dbReference type="EMBL" id="PSJ62603.1"/>
    </source>
</evidence>
<accession>A0A2P7SJE8</accession>
<proteinExistence type="predicted"/>
<sequence>MAYQPPKQSLAGQVVDVIVLLVLTVGALYLPLYMGLAGAAKTPAPIENPTWEALGQNAAEQQQWAALGFPDAASANDIITARFDYTFSWTALIVMVVAVVGYFILVVRLSDKEYREVIDERFGKSGKG</sequence>
<protein>
    <submittedName>
        <fullName evidence="2">Uncharacterized protein</fullName>
    </submittedName>
</protein>
<dbReference type="RefSeq" id="WP_106771704.1">
    <property type="nucleotide sequence ID" value="NZ_PXYK01000006.1"/>
</dbReference>
<dbReference type="EMBL" id="PXYK01000006">
    <property type="protein sequence ID" value="PSJ62603.1"/>
    <property type="molecule type" value="Genomic_DNA"/>
</dbReference>
<keyword evidence="3" id="KW-1185">Reference proteome</keyword>
<evidence type="ECO:0000313" key="3">
    <source>
        <dbReference type="Proteomes" id="UP000241229"/>
    </source>
</evidence>
<evidence type="ECO:0000256" key="1">
    <source>
        <dbReference type="SAM" id="Phobius"/>
    </source>
</evidence>
<dbReference type="OrthoDB" id="8099304at2"/>
<reference evidence="2 3" key="1">
    <citation type="submission" date="2018-03" db="EMBL/GenBank/DDBJ databases">
        <title>The draft genome of Mesorhizobium sp. 6GN-30.</title>
        <authorList>
            <person name="Liu L."/>
            <person name="Li L."/>
            <person name="Wang T."/>
            <person name="Zhang X."/>
            <person name="Liang L."/>
        </authorList>
    </citation>
    <scope>NUCLEOTIDE SEQUENCE [LARGE SCALE GENOMIC DNA]</scope>
    <source>
        <strain evidence="2 3">6GN30</strain>
    </source>
</reference>
<feature type="transmembrane region" description="Helical" evidence="1">
    <location>
        <begin position="12"/>
        <end position="32"/>
    </location>
</feature>
<gene>
    <name evidence="2" type="ORF">C7I84_08355</name>
</gene>
<dbReference type="Proteomes" id="UP000241229">
    <property type="component" value="Unassembled WGS sequence"/>
</dbReference>
<organism evidence="2 3">
    <name type="scientific">Kumtagia ephedrae</name>
    <dbReference type="NCBI Taxonomy" id="2116701"/>
    <lineage>
        <taxon>Bacteria</taxon>
        <taxon>Pseudomonadati</taxon>
        <taxon>Pseudomonadota</taxon>
        <taxon>Alphaproteobacteria</taxon>
        <taxon>Hyphomicrobiales</taxon>
        <taxon>Phyllobacteriaceae</taxon>
        <taxon>Kumtagia</taxon>
    </lineage>
</organism>
<feature type="transmembrane region" description="Helical" evidence="1">
    <location>
        <begin position="87"/>
        <end position="107"/>
    </location>
</feature>
<comment type="caution">
    <text evidence="2">The sequence shown here is derived from an EMBL/GenBank/DDBJ whole genome shotgun (WGS) entry which is preliminary data.</text>
</comment>
<keyword evidence="1" id="KW-0812">Transmembrane</keyword>
<keyword evidence="1" id="KW-0472">Membrane</keyword>
<name>A0A2P7SJE8_9HYPH</name>